<evidence type="ECO:0000313" key="1">
    <source>
        <dbReference type="EMBL" id="CAG2062357.1"/>
    </source>
</evidence>
<organism evidence="1 2">
    <name type="scientific">Timema podura</name>
    <name type="common">Walking stick</name>
    <dbReference type="NCBI Taxonomy" id="61482"/>
    <lineage>
        <taxon>Eukaryota</taxon>
        <taxon>Metazoa</taxon>
        <taxon>Ecdysozoa</taxon>
        <taxon>Arthropoda</taxon>
        <taxon>Hexapoda</taxon>
        <taxon>Insecta</taxon>
        <taxon>Pterygota</taxon>
        <taxon>Neoptera</taxon>
        <taxon>Polyneoptera</taxon>
        <taxon>Phasmatodea</taxon>
        <taxon>Timematodea</taxon>
        <taxon>Timematoidea</taxon>
        <taxon>Timematidae</taxon>
        <taxon>Timema</taxon>
    </lineage>
</organism>
<keyword evidence="2" id="KW-1185">Reference proteome</keyword>
<accession>A0ABN7P386</accession>
<comment type="caution">
    <text evidence="1">The sequence shown here is derived from an EMBL/GenBank/DDBJ whole genome shotgun (WGS) entry which is preliminary data.</text>
</comment>
<evidence type="ECO:0000313" key="2">
    <source>
        <dbReference type="Proteomes" id="UP001153148"/>
    </source>
</evidence>
<dbReference type="Proteomes" id="UP001153148">
    <property type="component" value="Unassembled WGS sequence"/>
</dbReference>
<reference evidence="1" key="1">
    <citation type="submission" date="2021-03" db="EMBL/GenBank/DDBJ databases">
        <authorList>
            <person name="Tran Van P."/>
        </authorList>
    </citation>
    <scope>NUCLEOTIDE SEQUENCE</scope>
</reference>
<sequence>MKRSVEGDIRAIFVRKNVMDKLADQDISTSTNTTTIEIPSNISTHPNDIGHCVGRVLEPSDTFRCLKATCQPESGFVFPDTQQGKQQRRFQKDWL</sequence>
<dbReference type="EMBL" id="CAJPIN010019887">
    <property type="protein sequence ID" value="CAG2062357.1"/>
    <property type="molecule type" value="Genomic_DNA"/>
</dbReference>
<protein>
    <submittedName>
        <fullName evidence="1">Uncharacterized protein</fullName>
    </submittedName>
</protein>
<gene>
    <name evidence="1" type="ORF">TPAB3V08_LOCUS9308</name>
</gene>
<proteinExistence type="predicted"/>
<name>A0ABN7P386_TIMPD</name>